<evidence type="ECO:0000313" key="9">
    <source>
        <dbReference type="Proteomes" id="UP000245207"/>
    </source>
</evidence>
<evidence type="ECO:0000256" key="2">
    <source>
        <dbReference type="ARBA" id="ARBA00022723"/>
    </source>
</evidence>
<evidence type="ECO:0000256" key="3">
    <source>
        <dbReference type="ARBA" id="ARBA00023002"/>
    </source>
</evidence>
<organism evidence="8 9">
    <name type="scientific">Artemisia annua</name>
    <name type="common">Sweet wormwood</name>
    <dbReference type="NCBI Taxonomy" id="35608"/>
    <lineage>
        <taxon>Eukaryota</taxon>
        <taxon>Viridiplantae</taxon>
        <taxon>Streptophyta</taxon>
        <taxon>Embryophyta</taxon>
        <taxon>Tracheophyta</taxon>
        <taxon>Spermatophyta</taxon>
        <taxon>Magnoliopsida</taxon>
        <taxon>eudicotyledons</taxon>
        <taxon>Gunneridae</taxon>
        <taxon>Pentapetalae</taxon>
        <taxon>asterids</taxon>
        <taxon>campanulids</taxon>
        <taxon>Asterales</taxon>
        <taxon>Asteraceae</taxon>
        <taxon>Asteroideae</taxon>
        <taxon>Anthemideae</taxon>
        <taxon>Artemisiinae</taxon>
        <taxon>Artemisia</taxon>
    </lineage>
</organism>
<dbReference type="PANTHER" id="PTHR10209:SF429">
    <property type="entry name" value="1-AMINOCYCLOPROPANE-1-CARBOXYLATE OXIDASE HOMOLOG 1-LIKE"/>
    <property type="match status" value="1"/>
</dbReference>
<dbReference type="InterPro" id="IPR026992">
    <property type="entry name" value="DIOX_N"/>
</dbReference>
<dbReference type="GO" id="GO:0046872">
    <property type="term" value="F:metal ion binding"/>
    <property type="evidence" value="ECO:0007669"/>
    <property type="project" value="UniProtKB-KW"/>
</dbReference>
<keyword evidence="4 5" id="KW-0408">Iron</keyword>
<keyword evidence="8" id="KW-0223">Dioxygenase</keyword>
<accession>A0A2U1NCN5</accession>
<dbReference type="Pfam" id="PF14226">
    <property type="entry name" value="DIOX_N"/>
    <property type="match status" value="1"/>
</dbReference>
<dbReference type="InterPro" id="IPR027443">
    <property type="entry name" value="IPNS-like_sf"/>
</dbReference>
<dbReference type="InterPro" id="IPR044861">
    <property type="entry name" value="IPNS-like_FE2OG_OXY"/>
</dbReference>
<feature type="domain" description="Fe2OG dioxygenase" evidence="7">
    <location>
        <begin position="215"/>
        <end position="355"/>
    </location>
</feature>
<dbReference type="Proteomes" id="UP000245207">
    <property type="component" value="Unassembled WGS sequence"/>
</dbReference>
<proteinExistence type="inferred from homology"/>
<feature type="region of interest" description="Disordered" evidence="6">
    <location>
        <begin position="293"/>
        <end position="316"/>
    </location>
</feature>
<evidence type="ECO:0000313" key="8">
    <source>
        <dbReference type="EMBL" id="PWA71241.1"/>
    </source>
</evidence>
<evidence type="ECO:0000256" key="4">
    <source>
        <dbReference type="ARBA" id="ARBA00023004"/>
    </source>
</evidence>
<evidence type="ECO:0000256" key="1">
    <source>
        <dbReference type="ARBA" id="ARBA00008056"/>
    </source>
</evidence>
<dbReference type="PROSITE" id="PS51471">
    <property type="entry name" value="FE2OG_OXY"/>
    <property type="match status" value="1"/>
</dbReference>
<name>A0A2U1NCN5_ARTAN</name>
<dbReference type="GO" id="GO:0016705">
    <property type="term" value="F:oxidoreductase activity, acting on paired donors, with incorporation or reduction of molecular oxygen"/>
    <property type="evidence" value="ECO:0007669"/>
    <property type="project" value="UniProtKB-ARBA"/>
</dbReference>
<reference evidence="8 9" key="1">
    <citation type="journal article" date="2018" name="Mol. Plant">
        <title>The genome of Artemisia annua provides insight into the evolution of Asteraceae family and artemisinin biosynthesis.</title>
        <authorList>
            <person name="Shen Q."/>
            <person name="Zhang L."/>
            <person name="Liao Z."/>
            <person name="Wang S."/>
            <person name="Yan T."/>
            <person name="Shi P."/>
            <person name="Liu M."/>
            <person name="Fu X."/>
            <person name="Pan Q."/>
            <person name="Wang Y."/>
            <person name="Lv Z."/>
            <person name="Lu X."/>
            <person name="Zhang F."/>
            <person name="Jiang W."/>
            <person name="Ma Y."/>
            <person name="Chen M."/>
            <person name="Hao X."/>
            <person name="Li L."/>
            <person name="Tang Y."/>
            <person name="Lv G."/>
            <person name="Zhou Y."/>
            <person name="Sun X."/>
            <person name="Brodelius P.E."/>
            <person name="Rose J.K.C."/>
            <person name="Tang K."/>
        </authorList>
    </citation>
    <scope>NUCLEOTIDE SEQUENCE [LARGE SCALE GENOMIC DNA]</scope>
    <source>
        <strain evidence="9">cv. Huhao1</strain>
        <tissue evidence="8">Leaf</tissue>
    </source>
</reference>
<sequence>MDISNSNDDRTKQLKAFDDTKCGVKGFLDTSAGGVVDVPQIFIRPPEEVAEDLELGRTSLRVPAIDLSGVGDKGSCTREKIVEQVKLASEQWGFFQVVNHGIPVKVLEAMLNGVREFNEQDVELKKEYYSRDPERMVKLNTSFDFYMAKSASWRDTLSVDMLYSDHLDPQDLPSPCRNATVDYLNQVMELADVLYELLSEALGLEPNYLKQLECEKGRTLACNYFPPCPKPDLTLGVNKHTDASFITILLQDEVGGLQVLHQNKWADVGPIPGALVVNTGDLLQSMKSGFLDSGGGGEKKKKKKDDSLAGRPILDTRTSRTGNLDLHSNLPKLSECWHRKFAIRKLGRWNRRQAA</sequence>
<dbReference type="STRING" id="35608.A0A2U1NCN5"/>
<dbReference type="Pfam" id="PF03171">
    <property type="entry name" value="2OG-FeII_Oxy"/>
    <property type="match status" value="1"/>
</dbReference>
<evidence type="ECO:0000256" key="5">
    <source>
        <dbReference type="RuleBase" id="RU003682"/>
    </source>
</evidence>
<dbReference type="Gene3D" id="2.60.120.330">
    <property type="entry name" value="B-lactam Antibiotic, Isopenicillin N Synthase, Chain"/>
    <property type="match status" value="1"/>
</dbReference>
<dbReference type="OrthoDB" id="288590at2759"/>
<evidence type="ECO:0000256" key="6">
    <source>
        <dbReference type="SAM" id="MobiDB-lite"/>
    </source>
</evidence>
<comment type="caution">
    <text evidence="8">The sequence shown here is derived from an EMBL/GenBank/DDBJ whole genome shotgun (WGS) entry which is preliminary data.</text>
</comment>
<keyword evidence="9" id="KW-1185">Reference proteome</keyword>
<dbReference type="EMBL" id="PKPP01003112">
    <property type="protein sequence ID" value="PWA71241.1"/>
    <property type="molecule type" value="Genomic_DNA"/>
</dbReference>
<evidence type="ECO:0000259" key="7">
    <source>
        <dbReference type="PROSITE" id="PS51471"/>
    </source>
</evidence>
<dbReference type="AlphaFoldDB" id="A0A2U1NCN5"/>
<comment type="similarity">
    <text evidence="1 5">Belongs to the iron/ascorbate-dependent oxidoreductase family.</text>
</comment>
<keyword evidence="2 5" id="KW-0479">Metal-binding</keyword>
<keyword evidence="3 5" id="KW-0560">Oxidoreductase</keyword>
<gene>
    <name evidence="8" type="ORF">CTI12_AA281320</name>
</gene>
<dbReference type="SUPFAM" id="SSF51197">
    <property type="entry name" value="Clavaminate synthase-like"/>
    <property type="match status" value="1"/>
</dbReference>
<dbReference type="InterPro" id="IPR005123">
    <property type="entry name" value="Oxoglu/Fe-dep_dioxygenase_dom"/>
</dbReference>
<dbReference type="PANTHER" id="PTHR10209">
    <property type="entry name" value="OXIDOREDUCTASE, 2OG-FE II OXYGENASE FAMILY PROTEIN"/>
    <property type="match status" value="1"/>
</dbReference>
<protein>
    <submittedName>
        <fullName evidence="8">Non-heme dioxygenase N-terminal domain-containing protein</fullName>
    </submittedName>
</protein>
<dbReference type="GO" id="GO:0051213">
    <property type="term" value="F:dioxygenase activity"/>
    <property type="evidence" value="ECO:0007669"/>
    <property type="project" value="UniProtKB-KW"/>
</dbReference>